<dbReference type="SUPFAM" id="SSF53335">
    <property type="entry name" value="S-adenosyl-L-methionine-dependent methyltransferases"/>
    <property type="match status" value="1"/>
</dbReference>
<evidence type="ECO:0000256" key="2">
    <source>
        <dbReference type="ARBA" id="ARBA00022679"/>
    </source>
</evidence>
<dbReference type="CDD" id="cd02440">
    <property type="entry name" value="AdoMet_MTases"/>
    <property type="match status" value="1"/>
</dbReference>
<keyword evidence="3" id="KW-0949">S-adenosyl-L-methionine</keyword>
<accession>A0A515EJ78</accession>
<feature type="transmembrane region" description="Helical" evidence="4">
    <location>
        <begin position="34"/>
        <end position="56"/>
    </location>
</feature>
<keyword evidence="4" id="KW-0812">Transmembrane</keyword>
<keyword evidence="2" id="KW-0808">Transferase</keyword>
<evidence type="ECO:0000256" key="1">
    <source>
        <dbReference type="ARBA" id="ARBA00022603"/>
    </source>
</evidence>
<evidence type="ECO:0000256" key="3">
    <source>
        <dbReference type="ARBA" id="ARBA00022691"/>
    </source>
</evidence>
<feature type="transmembrane region" description="Helical" evidence="4">
    <location>
        <begin position="88"/>
        <end position="106"/>
    </location>
</feature>
<dbReference type="KEGG" id="rhg:EXZ61_00220"/>
<reference evidence="6" key="1">
    <citation type="submission" date="2019-02" db="EMBL/GenBank/DDBJ databases">
        <title>Complete genome sequence of Rhodoferax sp. Gr-4.</title>
        <authorList>
            <person name="Jin L."/>
        </authorList>
    </citation>
    <scope>NUCLEOTIDE SEQUENCE [LARGE SCALE GENOMIC DNA]</scope>
    <source>
        <strain evidence="6">Gr-4</strain>
    </source>
</reference>
<sequence>MAAPSKLRALTTWPLPAIASWALAWAVFRTSLGLAWAPVLALGLATAVGVVLTAWGQTWWRRALIALGFPLSFALSHASLAASALPAWAWLIPLALLLLVYPLNAWRDAPLFPTPLDALLELPTNAPLADGAKVLDAGCGLGHGLQALRAAYPGAQLHGLEWSWPLRLLCAWRCPWARVRRGDIWAQDWSGYDMVYLFQRPESMPRAAAKAMQELRPGAWLVSLEFEARSLQAVASYRAPGGRMVWLYRAPLTPLP</sequence>
<protein>
    <submittedName>
        <fullName evidence="5">Class I SAM-dependent methyltransferase</fullName>
    </submittedName>
</protein>
<name>A0A515EJ78_9BURK</name>
<reference evidence="6" key="2">
    <citation type="journal article" date="2020" name="Int. J. Syst. Evol. Microbiol.">
        <title>Genomic insights into a novel species Rhodoferax aquaticus sp. nov., isolated from freshwater.</title>
        <authorList>
            <person name="Li T."/>
            <person name="Zhuo Y."/>
            <person name="Jin C.Z."/>
            <person name="Wu X."/>
            <person name="Ko S.R."/>
            <person name="Jin F.J."/>
            <person name="Ahn C.Y."/>
            <person name="Oh H.M."/>
            <person name="Lee H.G."/>
            <person name="Jin L."/>
        </authorList>
    </citation>
    <scope>NUCLEOTIDE SEQUENCE [LARGE SCALE GENOMIC DNA]</scope>
    <source>
        <strain evidence="6">Gr-4</strain>
    </source>
</reference>
<keyword evidence="6" id="KW-1185">Reference proteome</keyword>
<dbReference type="EMBL" id="CP036282">
    <property type="protein sequence ID" value="QDL52722.1"/>
    <property type="molecule type" value="Genomic_DNA"/>
</dbReference>
<dbReference type="InterPro" id="IPR029063">
    <property type="entry name" value="SAM-dependent_MTases_sf"/>
</dbReference>
<dbReference type="Gene3D" id="3.40.50.150">
    <property type="entry name" value="Vaccinia Virus protein VP39"/>
    <property type="match status" value="1"/>
</dbReference>
<dbReference type="RefSeq" id="WP_142808174.1">
    <property type="nucleotide sequence ID" value="NZ_CP036282.1"/>
</dbReference>
<dbReference type="PANTHER" id="PTHR13610:SF9">
    <property type="entry name" value="FI06469P"/>
    <property type="match status" value="1"/>
</dbReference>
<evidence type="ECO:0000313" key="5">
    <source>
        <dbReference type="EMBL" id="QDL52722.1"/>
    </source>
</evidence>
<keyword evidence="4" id="KW-0472">Membrane</keyword>
<dbReference type="Proteomes" id="UP000317365">
    <property type="component" value="Chromosome"/>
</dbReference>
<feature type="transmembrane region" description="Helical" evidence="4">
    <location>
        <begin position="63"/>
        <end position="82"/>
    </location>
</feature>
<keyword evidence="1 5" id="KW-0489">Methyltransferase</keyword>
<organism evidence="5 6">
    <name type="scientific">Rhodoferax aquaticus</name>
    <dbReference type="NCBI Taxonomy" id="2527691"/>
    <lineage>
        <taxon>Bacteria</taxon>
        <taxon>Pseudomonadati</taxon>
        <taxon>Pseudomonadota</taxon>
        <taxon>Betaproteobacteria</taxon>
        <taxon>Burkholderiales</taxon>
        <taxon>Comamonadaceae</taxon>
        <taxon>Rhodoferax</taxon>
    </lineage>
</organism>
<evidence type="ECO:0000256" key="4">
    <source>
        <dbReference type="SAM" id="Phobius"/>
    </source>
</evidence>
<dbReference type="InterPro" id="IPR026170">
    <property type="entry name" value="FAM173A/B"/>
</dbReference>
<dbReference type="GO" id="GO:0032259">
    <property type="term" value="P:methylation"/>
    <property type="evidence" value="ECO:0007669"/>
    <property type="project" value="UniProtKB-KW"/>
</dbReference>
<dbReference type="GO" id="GO:0016279">
    <property type="term" value="F:protein-lysine N-methyltransferase activity"/>
    <property type="evidence" value="ECO:0007669"/>
    <property type="project" value="InterPro"/>
</dbReference>
<keyword evidence="4" id="KW-1133">Transmembrane helix</keyword>
<evidence type="ECO:0000313" key="6">
    <source>
        <dbReference type="Proteomes" id="UP000317365"/>
    </source>
</evidence>
<dbReference type="AlphaFoldDB" id="A0A515EJ78"/>
<proteinExistence type="predicted"/>
<gene>
    <name evidence="5" type="ORF">EXZ61_00220</name>
</gene>
<dbReference type="PANTHER" id="PTHR13610">
    <property type="entry name" value="METHYLTRANSFERASE DOMAIN-CONTAINING PROTEIN"/>
    <property type="match status" value="1"/>
</dbReference>